<name>A0ABR4R5I5_9BORD</name>
<dbReference type="Proteomes" id="UP000025748">
    <property type="component" value="Unassembled WGS sequence"/>
</dbReference>
<evidence type="ECO:0000256" key="1">
    <source>
        <dbReference type="SAM" id="MobiDB-lite"/>
    </source>
</evidence>
<organism evidence="2 3">
    <name type="scientific">Bordetella hinzii OH87 BAL007II</name>
    <dbReference type="NCBI Taxonomy" id="1331262"/>
    <lineage>
        <taxon>Bacteria</taxon>
        <taxon>Pseudomonadati</taxon>
        <taxon>Pseudomonadota</taxon>
        <taxon>Betaproteobacteria</taxon>
        <taxon>Burkholderiales</taxon>
        <taxon>Alcaligenaceae</taxon>
        <taxon>Bordetella</taxon>
    </lineage>
</organism>
<evidence type="ECO:0000313" key="3">
    <source>
        <dbReference type="Proteomes" id="UP000025748"/>
    </source>
</evidence>
<comment type="caution">
    <text evidence="2">The sequence shown here is derived from an EMBL/GenBank/DDBJ whole genome shotgun (WGS) entry which is preliminary data.</text>
</comment>
<accession>A0ABR4R5I5</accession>
<dbReference type="EMBL" id="JHEM01000010">
    <property type="protein sequence ID" value="KCB24824.1"/>
    <property type="molecule type" value="Genomic_DNA"/>
</dbReference>
<gene>
    <name evidence="2" type="ORF">L544_1106</name>
</gene>
<sequence length="201" mass="21740">MSKETTDELVTVDLGSDESEVDPQPGPGDTPIPAEDEPPSGQVFYSPTTRGFYRPQIHGAAIPEDKVLVAGGEDELMALLAGEASGRMIVPNEDGYPVLADRPPPTEAEIKAMKVALVQRHLDQAATALGYDSIANAITYADEPSVPKFQAEGRAFRAWRSLVWDSCYRILDQVKAGEREIPTDDELLAELPELPLPDPGT</sequence>
<feature type="region of interest" description="Disordered" evidence="1">
    <location>
        <begin position="1"/>
        <end position="42"/>
    </location>
</feature>
<evidence type="ECO:0000313" key="2">
    <source>
        <dbReference type="EMBL" id="KCB24824.1"/>
    </source>
</evidence>
<reference evidence="2 3" key="1">
    <citation type="submission" date="2014-03" db="EMBL/GenBank/DDBJ databases">
        <title>Genome sequence of Bordetella hinzii.</title>
        <authorList>
            <person name="Register K."/>
            <person name="Harvill E."/>
            <person name="Goodfield L.L."/>
            <person name="Ivanov Y.V."/>
            <person name="Meyer J.A."/>
            <person name="Muse S.J."/>
            <person name="Jacobs N."/>
            <person name="Bendor L."/>
            <person name="Smallridge W.E."/>
            <person name="Brinkac L.M."/>
            <person name="Sanka R."/>
            <person name="Kim M."/>
            <person name="Losada L."/>
        </authorList>
    </citation>
    <scope>NUCLEOTIDE SEQUENCE [LARGE SCALE GENOMIC DNA]</scope>
    <source>
        <strain evidence="2 3">OH87 BAL007II</strain>
    </source>
</reference>
<proteinExistence type="predicted"/>
<feature type="region of interest" description="Disordered" evidence="1">
    <location>
        <begin position="181"/>
        <end position="201"/>
    </location>
</feature>
<protein>
    <submittedName>
        <fullName evidence="2">N-acetyltransferase YedL</fullName>
    </submittedName>
</protein>
<keyword evidence="3" id="KW-1185">Reference proteome</keyword>
<dbReference type="RefSeq" id="WP_051594369.1">
    <property type="nucleotide sequence ID" value="NZ_JHEM01000010.1"/>
</dbReference>